<sequence length="739" mass="81448">MVMNRRDFLKVSAGTSGSLMLSLSLPGCSGMPTGYTQETGEWKPDAWLEITDNDEIHFTLARVEMGQGTYTGLTTLIAEELEVDPETITPRFAPVAPEYRNPLYKLQLTGGSTSIATSWEPLRTAGASARQMLIMAAARVWQVGAAECSAQQGRVVHPNRLDSMRYGQLVELASKEVIRGEVALKPASEWNYIGKRRGRLDARAKSTGTAVYGIDVELPGMVYGVVSRPPRYGARVRAFNEGEVLAMPGVFDVFEIERGVAIVADKYWRARKAQEALKAEWDNADALSISTDEVFAFYRRAADEDPGESERNEGDYEAAARETVKSGVGKIVEAEYSQPYLAHSTLEPMNATAWYRNNSIEVWAPTQAPDLGRIAAARVTDLSPGDITINTTFLGGGFGRRLTQDYIEEAAAVAYRVKKPVKVIWSREEDTQHDLYRPAMLHRMQAGLDGDQLTGWHHQIVGPKLLDWYVRNAAPAQFPWAPKFMYDTLGKVGLLAEGIATPKDMSAIEGAIEYPYNVDNIDIRHTHADPGVPVTFWRSVGYSHNGFAVETFMDELAYEAGEDPYYFRRKLLTGQPRHLEVLDRVVQLAGWDKPVVEGRGRGIALCKSFGTFVAQVVEAGLENGVIRVYKVACAVDCGQVVNPRIVEDQIEGGIIFGLTAALYGEITFDNGQVNQSNFHDYQLMRQYELPEVTVEIVESTEAPTGVGEPGVPPVIPALGNALFALTGKRQRSLPLKADA</sequence>
<evidence type="ECO:0000313" key="3">
    <source>
        <dbReference type="Proteomes" id="UP000184497"/>
    </source>
</evidence>
<dbReference type="RefSeq" id="WP_072797888.1">
    <property type="nucleotide sequence ID" value="NZ_FRAQ01000002.1"/>
</dbReference>
<dbReference type="OrthoDB" id="9767994at2"/>
<dbReference type="AlphaFoldDB" id="A0A1M6TNF9"/>
<gene>
    <name evidence="2" type="ORF">SAMN05216369_2320</name>
</gene>
<dbReference type="SMART" id="SM01008">
    <property type="entry name" value="Ald_Xan_dh_C"/>
    <property type="match status" value="1"/>
</dbReference>
<evidence type="ECO:0000313" key="2">
    <source>
        <dbReference type="EMBL" id="SHK58572.1"/>
    </source>
</evidence>
<dbReference type="PIRSF" id="PIRSF036389">
    <property type="entry name" value="IOR_B"/>
    <property type="match status" value="1"/>
</dbReference>
<accession>A0A1M6TNF9</accession>
<dbReference type="Gene3D" id="3.90.1170.50">
    <property type="entry name" value="Aldehyde oxidase/xanthine dehydrogenase, a/b hammerhead"/>
    <property type="match status" value="1"/>
</dbReference>
<protein>
    <submittedName>
        <fullName evidence="2">Isoquinoline 1-oxidoreductase/isoquinoline 1-oxidoreductase, beta subunit</fullName>
    </submittedName>
</protein>
<dbReference type="InterPro" id="IPR012368">
    <property type="entry name" value="OxRdtase_Mopterin-bd_su_IorB"/>
</dbReference>
<dbReference type="SUPFAM" id="SSF56003">
    <property type="entry name" value="Molybdenum cofactor-binding domain"/>
    <property type="match status" value="2"/>
</dbReference>
<dbReference type="PANTHER" id="PTHR47495:SF2">
    <property type="entry name" value="ALDEHYDE DEHYDROGENASE"/>
    <property type="match status" value="1"/>
</dbReference>
<dbReference type="EMBL" id="FRAQ01000002">
    <property type="protein sequence ID" value="SHK58572.1"/>
    <property type="molecule type" value="Genomic_DNA"/>
</dbReference>
<dbReference type="Gene3D" id="3.30.365.10">
    <property type="entry name" value="Aldehyde oxidase/xanthine dehydrogenase, molybdopterin binding domain"/>
    <property type="match status" value="4"/>
</dbReference>
<organism evidence="2 3">
    <name type="scientific">Marinobacter antarcticus</name>
    <dbReference type="NCBI Taxonomy" id="564117"/>
    <lineage>
        <taxon>Bacteria</taxon>
        <taxon>Pseudomonadati</taxon>
        <taxon>Pseudomonadota</taxon>
        <taxon>Gammaproteobacteria</taxon>
        <taxon>Pseudomonadales</taxon>
        <taxon>Marinobacteraceae</taxon>
        <taxon>Marinobacter</taxon>
    </lineage>
</organism>
<name>A0A1M6TNF9_9GAMM</name>
<feature type="domain" description="Aldehyde oxidase/xanthine dehydrogenase a/b hammerhead" evidence="1">
    <location>
        <begin position="207"/>
        <end position="285"/>
    </location>
</feature>
<evidence type="ECO:0000259" key="1">
    <source>
        <dbReference type="SMART" id="SM01008"/>
    </source>
</evidence>
<dbReference type="GO" id="GO:0016491">
    <property type="term" value="F:oxidoreductase activity"/>
    <property type="evidence" value="ECO:0007669"/>
    <property type="project" value="InterPro"/>
</dbReference>
<dbReference type="InterPro" id="IPR000674">
    <property type="entry name" value="Ald_Oxase/Xan_DH_a/b"/>
</dbReference>
<dbReference type="Pfam" id="PF20256">
    <property type="entry name" value="MoCoBD_2"/>
    <property type="match status" value="2"/>
</dbReference>
<dbReference type="Proteomes" id="UP000184497">
    <property type="component" value="Unassembled WGS sequence"/>
</dbReference>
<dbReference type="InterPro" id="IPR046867">
    <property type="entry name" value="AldOxase/xan_DH_MoCoBD2"/>
</dbReference>
<dbReference type="PROSITE" id="PS51318">
    <property type="entry name" value="TAT"/>
    <property type="match status" value="1"/>
</dbReference>
<dbReference type="InterPro" id="IPR008274">
    <property type="entry name" value="AldOxase/xan_DH_MoCoBD1"/>
</dbReference>
<dbReference type="InterPro" id="IPR052516">
    <property type="entry name" value="N-heterocyclic_Hydroxylase"/>
</dbReference>
<keyword evidence="3" id="KW-1185">Reference proteome</keyword>
<dbReference type="PANTHER" id="PTHR47495">
    <property type="entry name" value="ALDEHYDE DEHYDROGENASE"/>
    <property type="match status" value="1"/>
</dbReference>
<dbReference type="STRING" id="564117.SAMN05216369_2320"/>
<proteinExistence type="predicted"/>
<dbReference type="Pfam" id="PF02738">
    <property type="entry name" value="MoCoBD_1"/>
    <property type="match status" value="1"/>
</dbReference>
<reference evidence="3" key="1">
    <citation type="submission" date="2016-11" db="EMBL/GenBank/DDBJ databases">
        <authorList>
            <person name="Varghese N."/>
            <person name="Submissions S."/>
        </authorList>
    </citation>
    <scope>NUCLEOTIDE SEQUENCE [LARGE SCALE GENOMIC DNA]</scope>
    <source>
        <strain evidence="3">CGMCC 1.10835</strain>
    </source>
</reference>
<dbReference type="InterPro" id="IPR037165">
    <property type="entry name" value="AldOxase/xan_DH_Mopterin-bd_sf"/>
</dbReference>
<dbReference type="InterPro" id="IPR006311">
    <property type="entry name" value="TAT_signal"/>
</dbReference>